<evidence type="ECO:0000313" key="2">
    <source>
        <dbReference type="EMBL" id="MBT1072749.1"/>
    </source>
</evidence>
<dbReference type="InterPro" id="IPR032466">
    <property type="entry name" value="Metal_Hydrolase"/>
</dbReference>
<organism evidence="2 3">
    <name type="scientific">Pelotalea chapellei</name>
    <dbReference type="NCBI Taxonomy" id="44671"/>
    <lineage>
        <taxon>Bacteria</taxon>
        <taxon>Pseudomonadati</taxon>
        <taxon>Thermodesulfobacteriota</taxon>
        <taxon>Desulfuromonadia</taxon>
        <taxon>Geobacterales</taxon>
        <taxon>Geobacteraceae</taxon>
        <taxon>Pelotalea</taxon>
    </lineage>
</organism>
<gene>
    <name evidence="2" type="ORF">KJB30_13205</name>
</gene>
<dbReference type="EMBL" id="JAHDYS010000012">
    <property type="protein sequence ID" value="MBT1072749.1"/>
    <property type="molecule type" value="Genomic_DNA"/>
</dbReference>
<evidence type="ECO:0000259" key="1">
    <source>
        <dbReference type="Pfam" id="PF04909"/>
    </source>
</evidence>
<name>A0ABS5UAR2_9BACT</name>
<comment type="caution">
    <text evidence="2">The sequence shown here is derived from an EMBL/GenBank/DDBJ whole genome shotgun (WGS) entry which is preliminary data.</text>
</comment>
<dbReference type="Proteomes" id="UP000784128">
    <property type="component" value="Unassembled WGS sequence"/>
</dbReference>
<dbReference type="InterPro" id="IPR006680">
    <property type="entry name" value="Amidohydro-rel"/>
</dbReference>
<dbReference type="PROSITE" id="PS51257">
    <property type="entry name" value="PROKAR_LIPOPROTEIN"/>
    <property type="match status" value="1"/>
</dbReference>
<sequence length="339" mass="37563">MRSSAPLIDIHCHTAGIGAGSSGCFVSSAMRRNKRFRFFLKTFGVTEAELIDRGDELVLERLSQGLAESRHVTAAVVLAMDGVVNARGELDEAATEIYIPNSFLGQACHNYSNLLFGASINPYRRDALERLEQAAADGAVLMKWLPSIQGIDPADPRLKSFYRRLYELKLPLLTHTGNEESFTRADNSLADSLRLRSALDEGVTVIAAHCASNGKNEGQPNMERLLSLFAKYPNLFADFSSLTQVNRLGHLGKVLRHTRIHDRLLYGSDMPIINSFITSPWWHARHIPLLEVRRIASIRNPWDRDVELKMALGVTEEIMGNSGRIVGAGSPRPILPPPV</sequence>
<dbReference type="Gene3D" id="3.20.20.140">
    <property type="entry name" value="Metal-dependent hydrolases"/>
    <property type="match status" value="1"/>
</dbReference>
<dbReference type="RefSeq" id="WP_214300048.1">
    <property type="nucleotide sequence ID" value="NZ_JAHDYS010000012.1"/>
</dbReference>
<reference evidence="2 3" key="1">
    <citation type="submission" date="2021-05" db="EMBL/GenBank/DDBJ databases">
        <title>The draft genome of Geobacter chapellei DSM 13688.</title>
        <authorList>
            <person name="Xu Z."/>
            <person name="Masuda Y."/>
            <person name="Itoh H."/>
            <person name="Senoo K."/>
        </authorList>
    </citation>
    <scope>NUCLEOTIDE SEQUENCE [LARGE SCALE GENOMIC DNA]</scope>
    <source>
        <strain evidence="2 3">DSM 13688</strain>
    </source>
</reference>
<keyword evidence="3" id="KW-1185">Reference proteome</keyword>
<protein>
    <submittedName>
        <fullName evidence="2">Amidohydrolase family protein</fullName>
    </submittedName>
</protein>
<dbReference type="Pfam" id="PF04909">
    <property type="entry name" value="Amidohydro_2"/>
    <property type="match status" value="1"/>
</dbReference>
<proteinExistence type="predicted"/>
<feature type="domain" description="Amidohydrolase-related" evidence="1">
    <location>
        <begin position="8"/>
        <end position="289"/>
    </location>
</feature>
<dbReference type="SUPFAM" id="SSF51556">
    <property type="entry name" value="Metallo-dependent hydrolases"/>
    <property type="match status" value="1"/>
</dbReference>
<evidence type="ECO:0000313" key="3">
    <source>
        <dbReference type="Proteomes" id="UP000784128"/>
    </source>
</evidence>
<accession>A0ABS5UAR2</accession>